<keyword evidence="1" id="KW-0677">Repeat</keyword>
<organism evidence="4">
    <name type="scientific">Ramularia collo-cygni</name>
    <dbReference type="NCBI Taxonomy" id="112498"/>
    <lineage>
        <taxon>Eukaryota</taxon>
        <taxon>Fungi</taxon>
        <taxon>Dikarya</taxon>
        <taxon>Ascomycota</taxon>
        <taxon>Pezizomycotina</taxon>
        <taxon>Dothideomycetes</taxon>
        <taxon>Dothideomycetidae</taxon>
        <taxon>Mycosphaerellales</taxon>
        <taxon>Mycosphaerellaceae</taxon>
        <taxon>Ramularia</taxon>
    </lineage>
</organism>
<proteinExistence type="predicted"/>
<feature type="non-terminal residue" evidence="4">
    <location>
        <position position="236"/>
    </location>
</feature>
<gene>
    <name evidence="4" type="primary">PKS</name>
</gene>
<evidence type="ECO:0000259" key="3">
    <source>
        <dbReference type="Pfam" id="PF22336"/>
    </source>
</evidence>
<protein>
    <submittedName>
        <fullName evidence="4">Putative reducing polyketide synthase 5</fullName>
    </submittedName>
</protein>
<accession>M1E4B7</accession>
<dbReference type="PANTHER" id="PTHR43775:SF29">
    <property type="entry name" value="ASPERFURANONE POLYKETIDE SYNTHASE AFOG-RELATED"/>
    <property type="match status" value="1"/>
</dbReference>
<dbReference type="GO" id="GO:0044550">
    <property type="term" value="P:secondary metabolite biosynthetic process"/>
    <property type="evidence" value="ECO:0007669"/>
    <property type="project" value="TreeGrafter"/>
</dbReference>
<evidence type="ECO:0000256" key="1">
    <source>
        <dbReference type="ARBA" id="ARBA00022737"/>
    </source>
</evidence>
<dbReference type="Gene3D" id="3.30.70.3290">
    <property type="match status" value="1"/>
</dbReference>
<dbReference type="EMBL" id="GU939187">
    <property type="protein sequence ID" value="ADZ14595.1"/>
    <property type="molecule type" value="Genomic_DNA"/>
</dbReference>
<name>M1E4B7_9PEZI</name>
<dbReference type="InterPro" id="IPR001227">
    <property type="entry name" value="Ac_transferase_dom_sf"/>
</dbReference>
<dbReference type="AlphaFoldDB" id="M1E4B7"/>
<dbReference type="Gene3D" id="3.40.47.10">
    <property type="match status" value="1"/>
</dbReference>
<reference evidence="4" key="1">
    <citation type="submission" date="2010-02" db="EMBL/GenBank/DDBJ databases">
        <title>Expression of type I polyketide synthase genes in the phytopathogenic fungus Ramularia collo-cygni (Cav.) Sutton et Waller.</title>
        <authorList>
            <person name="Kellner H."/>
            <person name="Vandenbol M."/>
            <person name="Miethbauer S."/>
        </authorList>
    </citation>
    <scope>NUCLEOTIDE SEQUENCE</scope>
    <source>
        <strain evidence="4">43/3</strain>
    </source>
</reference>
<sequence>EAHGTGTMADPIEANAIISALGATRSSTDPIYLGSIKSNIGSPTIFLFIDTWGHFGLLSIIKATMMLEQRRVLPTCGFQQLNPAIGRGDKLRVCGAYSNSGYGGSMAVALLEAFEGDEDSTTSPSSALTTSDNELQEHQNHLFVFSARSESSLRSYLAAFAEYLEDVEDTPGKARHLAYTLGRRRTNFPYRIGVPANCLVQLRDRLREHVNSASKIHRANPKLQIAFMFTGQGAQW</sequence>
<dbReference type="GO" id="GO:0004312">
    <property type="term" value="F:fatty acid synthase activity"/>
    <property type="evidence" value="ECO:0007669"/>
    <property type="project" value="TreeGrafter"/>
</dbReference>
<dbReference type="GO" id="GO:0006633">
    <property type="term" value="P:fatty acid biosynthetic process"/>
    <property type="evidence" value="ECO:0007669"/>
    <property type="project" value="TreeGrafter"/>
</dbReference>
<dbReference type="PANTHER" id="PTHR43775">
    <property type="entry name" value="FATTY ACID SYNTHASE"/>
    <property type="match status" value="1"/>
</dbReference>
<dbReference type="InterPro" id="IPR016039">
    <property type="entry name" value="Thiolase-like"/>
</dbReference>
<dbReference type="InterPro" id="IPR014031">
    <property type="entry name" value="Ketoacyl_synth_C"/>
</dbReference>
<dbReference type="SUPFAM" id="SSF53901">
    <property type="entry name" value="Thiolase-like"/>
    <property type="match status" value="1"/>
</dbReference>
<evidence type="ECO:0000259" key="2">
    <source>
        <dbReference type="Pfam" id="PF02801"/>
    </source>
</evidence>
<dbReference type="Pfam" id="PF22336">
    <property type="entry name" value="RhiE-like_linker"/>
    <property type="match status" value="1"/>
</dbReference>
<evidence type="ECO:0000313" key="4">
    <source>
        <dbReference type="EMBL" id="ADZ14595.1"/>
    </source>
</evidence>
<dbReference type="Gene3D" id="3.40.366.10">
    <property type="entry name" value="Malonyl-Coenzyme A Acyl Carrier Protein, domain 2"/>
    <property type="match status" value="1"/>
</dbReference>
<dbReference type="Pfam" id="PF02801">
    <property type="entry name" value="Ketoacyl-synt_C"/>
    <property type="match status" value="1"/>
</dbReference>
<feature type="non-terminal residue" evidence="4">
    <location>
        <position position="1"/>
    </location>
</feature>
<feature type="domain" description="RhiE-like KS-MAT linker" evidence="3">
    <location>
        <begin position="144"/>
        <end position="209"/>
    </location>
</feature>
<dbReference type="InterPro" id="IPR054514">
    <property type="entry name" value="RhiE-like_linker"/>
</dbReference>
<feature type="domain" description="Beta-ketoacyl synthase C-terminal" evidence="2">
    <location>
        <begin position="1"/>
        <end position="78"/>
    </location>
</feature>
<dbReference type="InterPro" id="IPR050091">
    <property type="entry name" value="PKS_NRPS_Biosynth_Enz"/>
</dbReference>